<feature type="domain" description="M23ase beta-sheet core" evidence="9">
    <location>
        <begin position="386"/>
        <end position="482"/>
    </location>
</feature>
<evidence type="ECO:0000256" key="4">
    <source>
        <dbReference type="ARBA" id="ARBA00022723"/>
    </source>
</evidence>
<dbReference type="FunFam" id="2.70.70.10:FF:000002">
    <property type="entry name" value="Murein DD-endopeptidase MepM"/>
    <property type="match status" value="1"/>
</dbReference>
<dbReference type="GO" id="GO:0046872">
    <property type="term" value="F:metal ion binding"/>
    <property type="evidence" value="ECO:0007669"/>
    <property type="project" value="UniProtKB-KW"/>
</dbReference>
<evidence type="ECO:0000313" key="11">
    <source>
        <dbReference type="EMBL" id="ASJ71339.1"/>
    </source>
</evidence>
<evidence type="ECO:0000256" key="8">
    <source>
        <dbReference type="SAM" id="MobiDB-lite"/>
    </source>
</evidence>
<accession>A0A2Z2NJI4</accession>
<dbReference type="AlphaFoldDB" id="A0A2Z2NJI4"/>
<evidence type="ECO:0000256" key="5">
    <source>
        <dbReference type="ARBA" id="ARBA00022801"/>
    </source>
</evidence>
<feature type="domain" description="Csd3-like second N-terminal" evidence="10">
    <location>
        <begin position="254"/>
        <end position="374"/>
    </location>
</feature>
<feature type="compositionally biased region" description="Polar residues" evidence="8">
    <location>
        <begin position="81"/>
        <end position="109"/>
    </location>
</feature>
<evidence type="ECO:0000259" key="10">
    <source>
        <dbReference type="Pfam" id="PF19425"/>
    </source>
</evidence>
<evidence type="ECO:0000313" key="12">
    <source>
        <dbReference type="Proteomes" id="UP000250079"/>
    </source>
</evidence>
<reference evidence="11 12" key="1">
    <citation type="submission" date="2016-12" db="EMBL/GenBank/DDBJ databases">
        <authorList>
            <person name="Song W.-J."/>
            <person name="Kurnit D.M."/>
        </authorList>
    </citation>
    <scope>NUCLEOTIDE SEQUENCE [LARGE SCALE GENOMIC DNA]</scope>
    <source>
        <strain evidence="11 12">IMCC3135</strain>
    </source>
</reference>
<keyword evidence="12" id="KW-1185">Reference proteome</keyword>
<comment type="cofactor">
    <cofactor evidence="1">
        <name>Zn(2+)</name>
        <dbReference type="ChEBI" id="CHEBI:29105"/>
    </cofactor>
</comment>
<dbReference type="SUPFAM" id="SSF51261">
    <property type="entry name" value="Duplicated hybrid motif"/>
    <property type="match status" value="1"/>
</dbReference>
<keyword evidence="5 11" id="KW-0378">Hydrolase</keyword>
<name>A0A2Z2NJI4_9GAMM</name>
<dbReference type="GO" id="GO:0030313">
    <property type="term" value="C:cell envelope"/>
    <property type="evidence" value="ECO:0007669"/>
    <property type="project" value="UniProtKB-SubCell"/>
</dbReference>
<dbReference type="Pfam" id="PF19425">
    <property type="entry name" value="Csd3_N2"/>
    <property type="match status" value="1"/>
</dbReference>
<dbReference type="PANTHER" id="PTHR21666">
    <property type="entry name" value="PEPTIDASE-RELATED"/>
    <property type="match status" value="1"/>
</dbReference>
<dbReference type="Proteomes" id="UP000250079">
    <property type="component" value="Chromosome"/>
</dbReference>
<keyword evidence="4" id="KW-0479">Metal-binding</keyword>
<dbReference type="CDD" id="cd12797">
    <property type="entry name" value="M23_peptidase"/>
    <property type="match status" value="1"/>
</dbReference>
<evidence type="ECO:0000259" key="9">
    <source>
        <dbReference type="Pfam" id="PF01551"/>
    </source>
</evidence>
<dbReference type="GO" id="GO:0006508">
    <property type="term" value="P:proteolysis"/>
    <property type="evidence" value="ECO:0007669"/>
    <property type="project" value="UniProtKB-KW"/>
</dbReference>
<dbReference type="Gene3D" id="2.70.70.10">
    <property type="entry name" value="Glucose Permease (Domain IIA)"/>
    <property type="match status" value="1"/>
</dbReference>
<evidence type="ECO:0000256" key="6">
    <source>
        <dbReference type="ARBA" id="ARBA00022833"/>
    </source>
</evidence>
<dbReference type="InterPro" id="IPR045834">
    <property type="entry name" value="Csd3_N2"/>
</dbReference>
<protein>
    <submittedName>
        <fullName evidence="11">Murein DD-endopeptidase MepM</fullName>
        <ecNumber evidence="11">3.4.24.-</ecNumber>
    </submittedName>
</protein>
<organism evidence="11 12">
    <name type="scientific">Granulosicoccus antarcticus IMCC3135</name>
    <dbReference type="NCBI Taxonomy" id="1192854"/>
    <lineage>
        <taxon>Bacteria</taxon>
        <taxon>Pseudomonadati</taxon>
        <taxon>Pseudomonadota</taxon>
        <taxon>Gammaproteobacteria</taxon>
        <taxon>Chromatiales</taxon>
        <taxon>Granulosicoccaceae</taxon>
        <taxon>Granulosicoccus</taxon>
    </lineage>
</organism>
<keyword evidence="3" id="KW-0645">Protease</keyword>
<dbReference type="KEGG" id="gai:IMCC3135_06135"/>
<keyword evidence="6" id="KW-0862">Zinc</keyword>
<evidence type="ECO:0000256" key="2">
    <source>
        <dbReference type="ARBA" id="ARBA00004196"/>
    </source>
</evidence>
<dbReference type="InterPro" id="IPR050570">
    <property type="entry name" value="Cell_wall_metabolism_enzyme"/>
</dbReference>
<dbReference type="Pfam" id="PF01551">
    <property type="entry name" value="Peptidase_M23"/>
    <property type="match status" value="1"/>
</dbReference>
<keyword evidence="7" id="KW-0482">Metalloprotease</keyword>
<comment type="subcellular location">
    <subcellularLocation>
        <location evidence="2">Cell envelope</location>
    </subcellularLocation>
</comment>
<dbReference type="EMBL" id="CP018632">
    <property type="protein sequence ID" value="ASJ71339.1"/>
    <property type="molecule type" value="Genomic_DNA"/>
</dbReference>
<dbReference type="GO" id="GO:0004222">
    <property type="term" value="F:metalloendopeptidase activity"/>
    <property type="evidence" value="ECO:0007669"/>
    <property type="project" value="TreeGrafter"/>
</dbReference>
<evidence type="ECO:0000256" key="3">
    <source>
        <dbReference type="ARBA" id="ARBA00022670"/>
    </source>
</evidence>
<evidence type="ECO:0000256" key="7">
    <source>
        <dbReference type="ARBA" id="ARBA00023049"/>
    </source>
</evidence>
<dbReference type="InterPro" id="IPR016047">
    <property type="entry name" value="M23ase_b-sheet_dom"/>
</dbReference>
<dbReference type="EC" id="3.4.24.-" evidence="11"/>
<gene>
    <name evidence="11" type="primary">mepM_2</name>
    <name evidence="11" type="ORF">IMCC3135_06135</name>
</gene>
<feature type="region of interest" description="Disordered" evidence="8">
    <location>
        <begin position="81"/>
        <end position="117"/>
    </location>
</feature>
<dbReference type="PANTHER" id="PTHR21666:SF288">
    <property type="entry name" value="CELL DIVISION PROTEIN YTFB"/>
    <property type="match status" value="1"/>
</dbReference>
<evidence type="ECO:0000256" key="1">
    <source>
        <dbReference type="ARBA" id="ARBA00001947"/>
    </source>
</evidence>
<sequence length="539" mass="58304">MRINSVKAPPPRFRLSHTAKLSTAMAFVLGGIAWTTLNTDAQPTGPAPKVVLASMPVTTFFFDDAVDALAAHFTKDTANATKPDTLSAASSDETTTPLQSDSAFTSGTPQGLDLPGLTIEDLDPLVEEPDSTTTVTVSPLVDHPSLAAVRNNADAPEGSLRTVVAVAPGNTLSGILNVHGVAIDQMPKLLTDELVKENLSSLAIGQELEITQTADGEFHDLRTRVGDDKRITIRRSDDGFAVASIDLPVEKERVVTSGTIEQSLYLAAAKANLKQSTIMELADIFQWELDFAKDIRKGDQFSLVYDRLYRDGSYIGDGDILAAEFIRGGKTHRAIRFTTDDGVTGYYSADGQSKRRTFMRHPVDVVRITSKFNPNRLHPILHQIRAHRGVDYGSPYGSPIYATADGKISLAGKNGAYGNTVILQHGQKFSTLYAHMSKIADKSIAGKRVKQGDVIGYVGKTGRVTGTHLHYEFRVNGKQIDPLKVELPAAQPIDAKYLPELKAVSDEMTAQMRSVLSDIDQQVASVTNVISSDLTPTSE</sequence>
<dbReference type="InterPro" id="IPR011055">
    <property type="entry name" value="Dup_hybrid_motif"/>
</dbReference>
<proteinExistence type="predicted"/>
<dbReference type="Gene3D" id="3.10.450.350">
    <property type="match status" value="2"/>
</dbReference>